<evidence type="ECO:0000313" key="2">
    <source>
        <dbReference type="EMBL" id="MEW9623928.1"/>
    </source>
</evidence>
<name>A0ABV3QMU7_9GAMM</name>
<evidence type="ECO:0000313" key="3">
    <source>
        <dbReference type="Proteomes" id="UP001556170"/>
    </source>
</evidence>
<sequence length="61" mass="6497">MKPAKPASVPKPRRVAKAPSPQAIIRAVASSTAIETGKSVREIEGLLLGKHPRLRKVMLAS</sequence>
<dbReference type="Proteomes" id="UP001556170">
    <property type="component" value="Unassembled WGS sequence"/>
</dbReference>
<proteinExistence type="predicted"/>
<dbReference type="EMBL" id="JBFOHL010000005">
    <property type="protein sequence ID" value="MEW9623928.1"/>
    <property type="molecule type" value="Genomic_DNA"/>
</dbReference>
<protein>
    <submittedName>
        <fullName evidence="2">Uncharacterized protein</fullName>
    </submittedName>
</protein>
<organism evidence="2 3">
    <name type="scientific">Rhodanobacter geophilus</name>
    <dbReference type="NCBI Taxonomy" id="3162488"/>
    <lineage>
        <taxon>Bacteria</taxon>
        <taxon>Pseudomonadati</taxon>
        <taxon>Pseudomonadota</taxon>
        <taxon>Gammaproteobacteria</taxon>
        <taxon>Lysobacterales</taxon>
        <taxon>Rhodanobacteraceae</taxon>
        <taxon>Rhodanobacter</taxon>
    </lineage>
</organism>
<reference evidence="2 3" key="1">
    <citation type="submission" date="2024-06" db="EMBL/GenBank/DDBJ databases">
        <authorList>
            <person name="Woo H."/>
        </authorList>
    </citation>
    <scope>NUCLEOTIDE SEQUENCE [LARGE SCALE GENOMIC DNA]</scope>
    <source>
        <strain evidence="2 3">S2-g</strain>
    </source>
</reference>
<dbReference type="RefSeq" id="WP_367844237.1">
    <property type="nucleotide sequence ID" value="NZ_JBFOHL010000005.1"/>
</dbReference>
<evidence type="ECO:0000256" key="1">
    <source>
        <dbReference type="SAM" id="MobiDB-lite"/>
    </source>
</evidence>
<feature type="region of interest" description="Disordered" evidence="1">
    <location>
        <begin position="1"/>
        <end position="20"/>
    </location>
</feature>
<keyword evidence="3" id="KW-1185">Reference proteome</keyword>
<comment type="caution">
    <text evidence="2">The sequence shown here is derived from an EMBL/GenBank/DDBJ whole genome shotgun (WGS) entry which is preliminary data.</text>
</comment>
<accession>A0ABV3QMU7</accession>
<gene>
    <name evidence="2" type="ORF">ABQJ56_06765</name>
</gene>